<gene>
    <name evidence="3" type="ORF">AHMF7616_02802</name>
</gene>
<feature type="transmembrane region" description="Helical" evidence="2">
    <location>
        <begin position="108"/>
        <end position="129"/>
    </location>
</feature>
<dbReference type="InterPro" id="IPR001940">
    <property type="entry name" value="Peptidase_S1C"/>
</dbReference>
<keyword evidence="2" id="KW-0812">Transmembrane</keyword>
<accession>A0A369QIR6</accession>
<keyword evidence="3" id="KW-0378">Hydrolase</keyword>
<comment type="caution">
    <text evidence="3">The sequence shown here is derived from an EMBL/GenBank/DDBJ whole genome shotgun (WGS) entry which is preliminary data.</text>
</comment>
<keyword evidence="2" id="KW-0472">Membrane</keyword>
<evidence type="ECO:0000313" key="4">
    <source>
        <dbReference type="Proteomes" id="UP000253919"/>
    </source>
</evidence>
<organism evidence="3 4">
    <name type="scientific">Adhaeribacter pallidiroseus</name>
    <dbReference type="NCBI Taxonomy" id="2072847"/>
    <lineage>
        <taxon>Bacteria</taxon>
        <taxon>Pseudomonadati</taxon>
        <taxon>Bacteroidota</taxon>
        <taxon>Cytophagia</taxon>
        <taxon>Cytophagales</taxon>
        <taxon>Hymenobacteraceae</taxon>
        <taxon>Adhaeribacter</taxon>
    </lineage>
</organism>
<dbReference type="Proteomes" id="UP000253919">
    <property type="component" value="Unassembled WGS sequence"/>
</dbReference>
<dbReference type="SUPFAM" id="SSF50494">
    <property type="entry name" value="Trypsin-like serine proteases"/>
    <property type="match status" value="1"/>
</dbReference>
<dbReference type="GO" id="GO:0006508">
    <property type="term" value="P:proteolysis"/>
    <property type="evidence" value="ECO:0007669"/>
    <property type="project" value="InterPro"/>
</dbReference>
<dbReference type="EC" id="3.4.21.107" evidence="3"/>
<reference evidence="3 4" key="1">
    <citation type="submission" date="2018-04" db="EMBL/GenBank/DDBJ databases">
        <title>Adhaeribacter sp. HMF7616 genome sequencing and assembly.</title>
        <authorList>
            <person name="Kang H."/>
            <person name="Kang J."/>
            <person name="Cha I."/>
            <person name="Kim H."/>
            <person name="Joh K."/>
        </authorList>
    </citation>
    <scope>NUCLEOTIDE SEQUENCE [LARGE SCALE GENOMIC DNA]</scope>
    <source>
        <strain evidence="3 4">HMF7616</strain>
    </source>
</reference>
<sequence length="384" mass="43090">MAVPFTGTLISTMTERETFVLIEQYLAGELSRSERDAFDLYRQNDPVFADRFRDYQELFGAMHVYKNRMALKEKLQTIHTTEIESFSESIQAPEPVQPSWRIFWNEHFATMAVAASVAVITVFGSLLSIDAWRSVKKQQNARYSELRREVDQIKRSQRALIQDISGKPAVRNPKAALRPASFIGTGFVLSAAGYFVTSYHVIKDADSVYIENNKGLRYKVKEVYKDKLHDLAILKIADSNFTSFGHLPYAFKSSAADLGEKVYTLGFPREDMVYGEGSLSSRTGFEGDSTAYQISIPVNPGNSGGPLIDSQGNLIGIISGKQMEQEGTAFAIKSAYLKSLIQDMDQDTLAAPIYLSRRNSLAGLARTQQIKKLQDYVFMVKIYN</sequence>
<dbReference type="AlphaFoldDB" id="A0A369QIR6"/>
<proteinExistence type="predicted"/>
<keyword evidence="1" id="KW-0175">Coiled coil</keyword>
<dbReference type="Gene3D" id="2.40.10.120">
    <property type="match status" value="1"/>
</dbReference>
<keyword evidence="2" id="KW-1133">Transmembrane helix</keyword>
<dbReference type="EMBL" id="QASA01000001">
    <property type="protein sequence ID" value="RDC64190.1"/>
    <property type="molecule type" value="Genomic_DNA"/>
</dbReference>
<dbReference type="Pfam" id="PF13365">
    <property type="entry name" value="Trypsin_2"/>
    <property type="match status" value="1"/>
</dbReference>
<evidence type="ECO:0000256" key="2">
    <source>
        <dbReference type="SAM" id="Phobius"/>
    </source>
</evidence>
<evidence type="ECO:0000313" key="3">
    <source>
        <dbReference type="EMBL" id="RDC64190.1"/>
    </source>
</evidence>
<keyword evidence="4" id="KW-1185">Reference proteome</keyword>
<protein>
    <submittedName>
        <fullName evidence="3">Peptidase Do</fullName>
        <ecNumber evidence="3">3.4.21.107</ecNumber>
    </submittedName>
</protein>
<dbReference type="PANTHER" id="PTHR43019:SF23">
    <property type="entry name" value="PROTEASE DO-LIKE 5, CHLOROPLASTIC"/>
    <property type="match status" value="1"/>
</dbReference>
<dbReference type="PRINTS" id="PR00834">
    <property type="entry name" value="PROTEASES2C"/>
</dbReference>
<evidence type="ECO:0000256" key="1">
    <source>
        <dbReference type="SAM" id="Coils"/>
    </source>
</evidence>
<dbReference type="GO" id="GO:0004252">
    <property type="term" value="F:serine-type endopeptidase activity"/>
    <property type="evidence" value="ECO:0007669"/>
    <property type="project" value="InterPro"/>
</dbReference>
<name>A0A369QIR6_9BACT</name>
<dbReference type="PANTHER" id="PTHR43019">
    <property type="entry name" value="SERINE ENDOPROTEASE DEGS"/>
    <property type="match status" value="1"/>
</dbReference>
<feature type="coiled-coil region" evidence="1">
    <location>
        <begin position="129"/>
        <end position="163"/>
    </location>
</feature>
<dbReference type="InterPro" id="IPR009003">
    <property type="entry name" value="Peptidase_S1_PA"/>
</dbReference>